<keyword evidence="2" id="KW-1277">Toxin-antitoxin system</keyword>
<dbReference type="EMBL" id="AP026802">
    <property type="protein sequence ID" value="BDR59697.1"/>
    <property type="molecule type" value="Genomic_DNA"/>
</dbReference>
<dbReference type="InterPro" id="IPR003477">
    <property type="entry name" value="PemK-like"/>
</dbReference>
<protein>
    <submittedName>
        <fullName evidence="3">mRNA interferase PemK</fullName>
    </submittedName>
</protein>
<proteinExistence type="inferred from homology"/>
<dbReference type="KEGG" id="xap:XA3_21380"/>
<keyword evidence="4" id="KW-1185">Reference proteome</keyword>
<dbReference type="GO" id="GO:0006402">
    <property type="term" value="P:mRNA catabolic process"/>
    <property type="evidence" value="ECO:0007669"/>
    <property type="project" value="TreeGrafter"/>
</dbReference>
<dbReference type="SUPFAM" id="SSF50118">
    <property type="entry name" value="Cell growth inhibitor/plasmid maintenance toxic component"/>
    <property type="match status" value="1"/>
</dbReference>
<evidence type="ECO:0000313" key="3">
    <source>
        <dbReference type="EMBL" id="BDR59697.1"/>
    </source>
</evidence>
<evidence type="ECO:0000313" key="4">
    <source>
        <dbReference type="Proteomes" id="UP001321861"/>
    </source>
</evidence>
<organism evidence="3 4">
    <name type="scientific">Xylocopilactobacillus apicola</name>
    <dbReference type="NCBI Taxonomy" id="2932184"/>
    <lineage>
        <taxon>Bacteria</taxon>
        <taxon>Bacillati</taxon>
        <taxon>Bacillota</taxon>
        <taxon>Bacilli</taxon>
        <taxon>Lactobacillales</taxon>
        <taxon>Lactobacillaceae</taxon>
        <taxon>Xylocopilactobacillus</taxon>
    </lineage>
</organism>
<dbReference type="Pfam" id="PF02452">
    <property type="entry name" value="PemK_toxin"/>
    <property type="match status" value="1"/>
</dbReference>
<dbReference type="Gene3D" id="2.30.30.110">
    <property type="match status" value="1"/>
</dbReference>
<dbReference type="PANTHER" id="PTHR33988">
    <property type="entry name" value="ENDORIBONUCLEASE MAZF-RELATED"/>
    <property type="match status" value="1"/>
</dbReference>
<dbReference type="RefSeq" id="WP_317635481.1">
    <property type="nucleotide sequence ID" value="NZ_AP026802.1"/>
</dbReference>
<dbReference type="GO" id="GO:0004521">
    <property type="term" value="F:RNA endonuclease activity"/>
    <property type="evidence" value="ECO:0007669"/>
    <property type="project" value="TreeGrafter"/>
</dbReference>
<name>A0AAU9DR55_9LACO</name>
<dbReference type="GO" id="GO:0003677">
    <property type="term" value="F:DNA binding"/>
    <property type="evidence" value="ECO:0007669"/>
    <property type="project" value="InterPro"/>
</dbReference>
<evidence type="ECO:0000256" key="1">
    <source>
        <dbReference type="ARBA" id="ARBA00007521"/>
    </source>
</evidence>
<sequence length="122" mass="14053">MSKFLERDLIYIDFDPSKGSEINKRRPALVISRNEYNQNGRLAIVCPITSTPKERRFLVPLNNAIEKGLLKEGSKVNIAQVASLDVSENGDRNPEKIGELDLEEFYKVIQYFLYNFNNPARF</sequence>
<dbReference type="Proteomes" id="UP001321861">
    <property type="component" value="Chromosome"/>
</dbReference>
<reference evidence="3 4" key="1">
    <citation type="journal article" date="2023" name="Microbiol. Spectr.">
        <title>Symbiosis of Carpenter Bees with Uncharacterized Lactic Acid Bacteria Showing NAD Auxotrophy.</title>
        <authorList>
            <person name="Kawasaki S."/>
            <person name="Ozawa K."/>
            <person name="Mori T."/>
            <person name="Yamamoto A."/>
            <person name="Ito M."/>
            <person name="Ohkuma M."/>
            <person name="Sakamoto M."/>
            <person name="Matsutani M."/>
        </authorList>
    </citation>
    <scope>NUCLEOTIDE SEQUENCE [LARGE SCALE GENOMIC DNA]</scope>
    <source>
        <strain evidence="3 4">XA3</strain>
    </source>
</reference>
<dbReference type="InterPro" id="IPR011067">
    <property type="entry name" value="Plasmid_toxin/cell-grow_inhib"/>
</dbReference>
<dbReference type="GO" id="GO:0016075">
    <property type="term" value="P:rRNA catabolic process"/>
    <property type="evidence" value="ECO:0007669"/>
    <property type="project" value="TreeGrafter"/>
</dbReference>
<gene>
    <name evidence="3" type="ORF">XA3_21380</name>
</gene>
<dbReference type="AlphaFoldDB" id="A0AAU9DR55"/>
<evidence type="ECO:0000256" key="2">
    <source>
        <dbReference type="ARBA" id="ARBA00022649"/>
    </source>
</evidence>
<accession>A0AAU9DR55</accession>
<comment type="similarity">
    <text evidence="1">Belongs to the PemK/MazF family.</text>
</comment>